<gene>
    <name evidence="2" type="ORF">RDB_LOCUS177918</name>
</gene>
<accession>A0A8H3C3I2</accession>
<evidence type="ECO:0000313" key="2">
    <source>
        <dbReference type="EMBL" id="CAE6472396.1"/>
    </source>
</evidence>
<dbReference type="AlphaFoldDB" id="A0A8H3C3I2"/>
<dbReference type="EMBL" id="CAJMWS010001068">
    <property type="protein sequence ID" value="CAE6472396.1"/>
    <property type="molecule type" value="Genomic_DNA"/>
</dbReference>
<feature type="region of interest" description="Disordered" evidence="1">
    <location>
        <begin position="28"/>
        <end position="52"/>
    </location>
</feature>
<comment type="caution">
    <text evidence="2">The sequence shown here is derived from an EMBL/GenBank/DDBJ whole genome shotgun (WGS) entry which is preliminary data.</text>
</comment>
<protein>
    <submittedName>
        <fullName evidence="2">Uncharacterized protein</fullName>
    </submittedName>
</protein>
<dbReference type="Proteomes" id="UP000663846">
    <property type="component" value="Unassembled WGS sequence"/>
</dbReference>
<name>A0A8H3C3I2_9AGAM</name>
<organism evidence="2 3">
    <name type="scientific">Rhizoctonia solani</name>
    <dbReference type="NCBI Taxonomy" id="456999"/>
    <lineage>
        <taxon>Eukaryota</taxon>
        <taxon>Fungi</taxon>
        <taxon>Dikarya</taxon>
        <taxon>Basidiomycota</taxon>
        <taxon>Agaricomycotina</taxon>
        <taxon>Agaricomycetes</taxon>
        <taxon>Cantharellales</taxon>
        <taxon>Ceratobasidiaceae</taxon>
        <taxon>Rhizoctonia</taxon>
    </lineage>
</organism>
<evidence type="ECO:0000313" key="3">
    <source>
        <dbReference type="Proteomes" id="UP000663846"/>
    </source>
</evidence>
<reference evidence="2" key="1">
    <citation type="submission" date="2021-01" db="EMBL/GenBank/DDBJ databases">
        <authorList>
            <person name="Kaushik A."/>
        </authorList>
    </citation>
    <scope>NUCLEOTIDE SEQUENCE</scope>
    <source>
        <strain evidence="2">AG1-1C</strain>
    </source>
</reference>
<proteinExistence type="predicted"/>
<evidence type="ECO:0000256" key="1">
    <source>
        <dbReference type="SAM" id="MobiDB-lite"/>
    </source>
</evidence>
<sequence length="83" mass="9508">MAVDESKIIMLPADPTDLYQHVHTISPQVKRSGSIGRNRPHPVAEPLSSGRRRRRMDISLAALVRQLSRSWNKCNHTRQLRGR</sequence>